<keyword evidence="12" id="KW-1185">Reference proteome</keyword>
<dbReference type="Gene3D" id="3.40.50.300">
    <property type="entry name" value="P-loop containing nucleotide triphosphate hydrolases"/>
    <property type="match status" value="1"/>
</dbReference>
<dbReference type="AlphaFoldDB" id="A0A090IQK1"/>
<evidence type="ECO:0000313" key="12">
    <source>
        <dbReference type="Proteomes" id="UP000040576"/>
    </source>
</evidence>
<dbReference type="EMBL" id="CCRF01000001">
    <property type="protein sequence ID" value="CED99902.1"/>
    <property type="molecule type" value="Genomic_DNA"/>
</dbReference>
<dbReference type="FunFam" id="3.40.50.300:FF:001255">
    <property type="entry name" value="DNA polymerase III subunit delta"/>
    <property type="match status" value="1"/>
</dbReference>
<dbReference type="GO" id="GO:0009360">
    <property type="term" value="C:DNA polymerase III complex"/>
    <property type="evidence" value="ECO:0007669"/>
    <property type="project" value="InterPro"/>
</dbReference>
<dbReference type="InterPro" id="IPR027417">
    <property type="entry name" value="P-loop_NTPase"/>
</dbReference>
<dbReference type="GO" id="GO:0008408">
    <property type="term" value="F:3'-5' exonuclease activity"/>
    <property type="evidence" value="ECO:0007669"/>
    <property type="project" value="InterPro"/>
</dbReference>
<dbReference type="Pfam" id="PF09115">
    <property type="entry name" value="DNApol3-delta_C"/>
    <property type="match status" value="1"/>
</dbReference>
<reference evidence="10 11" key="2">
    <citation type="submission" date="2015-01" db="EMBL/GenBank/DDBJ databases">
        <title>Draft Genome Sequences of Four Bacillus thermoamylovorans Strains, Isolated From Food Products.</title>
        <authorList>
            <person name="Krawcyk A.O."/>
            <person name="Berendsen E.M."/>
            <person name="Eijlander R.T."/>
            <person name="de Jong A."/>
            <person name="Wells-Bennik M."/>
            <person name="Kuipers O.P."/>
        </authorList>
    </citation>
    <scope>NUCLEOTIDE SEQUENCE [LARGE SCALE GENOMIC DNA]</scope>
    <source>
        <strain evidence="10 11">B4167</strain>
    </source>
</reference>
<keyword evidence="4 9" id="KW-0548">Nucleotidyltransferase</keyword>
<feature type="domain" description="DNA polymerase III delta subunit C-terminal" evidence="8">
    <location>
        <begin position="245"/>
        <end position="332"/>
    </location>
</feature>
<dbReference type="SUPFAM" id="SSF52540">
    <property type="entry name" value="P-loop containing nucleoside triphosphate hydrolases"/>
    <property type="match status" value="1"/>
</dbReference>
<dbReference type="InterPro" id="IPR015199">
    <property type="entry name" value="DNA_pol_III_delta_C"/>
</dbReference>
<evidence type="ECO:0000256" key="2">
    <source>
        <dbReference type="ARBA" id="ARBA00014363"/>
    </source>
</evidence>
<keyword evidence="3 9" id="KW-0808">Transferase</keyword>
<protein>
    <recommendedName>
        <fullName evidence="2">DNA polymerase III subunit delta'</fullName>
        <ecNumber evidence="1">2.7.7.7</ecNumber>
    </recommendedName>
</protein>
<evidence type="ECO:0000256" key="1">
    <source>
        <dbReference type="ARBA" id="ARBA00012417"/>
    </source>
</evidence>
<dbReference type="PANTHER" id="PTHR11669:SF8">
    <property type="entry name" value="DNA POLYMERASE III SUBUNIT DELTA"/>
    <property type="match status" value="1"/>
</dbReference>
<dbReference type="Proteomes" id="UP000040576">
    <property type="component" value="Unassembled WGS sequence"/>
</dbReference>
<gene>
    <name evidence="9" type="primary">holB</name>
    <name evidence="10" type="ORF">B4167_0062</name>
    <name evidence="9" type="ORF">BT1A1_0030</name>
</gene>
<keyword evidence="5" id="KW-0235">DNA replication</keyword>
<dbReference type="GO" id="GO:0003677">
    <property type="term" value="F:DNA binding"/>
    <property type="evidence" value="ECO:0007669"/>
    <property type="project" value="InterPro"/>
</dbReference>
<evidence type="ECO:0000259" key="8">
    <source>
        <dbReference type="Pfam" id="PF09115"/>
    </source>
</evidence>
<evidence type="ECO:0000256" key="3">
    <source>
        <dbReference type="ARBA" id="ARBA00022679"/>
    </source>
</evidence>
<dbReference type="NCBIfam" id="NF005972">
    <property type="entry name" value="PRK08058.1"/>
    <property type="match status" value="1"/>
</dbReference>
<accession>A0A090IQK1</accession>
<proteinExistence type="predicted"/>
<dbReference type="OrthoDB" id="9810148at2"/>
<dbReference type="NCBIfam" id="TIGR00678">
    <property type="entry name" value="holB"/>
    <property type="match status" value="1"/>
</dbReference>
<dbReference type="InterPro" id="IPR004622">
    <property type="entry name" value="DNA_pol_HolB"/>
</dbReference>
<reference evidence="9 12" key="1">
    <citation type="submission" date="2014-07" db="EMBL/GenBank/DDBJ databases">
        <authorList>
            <person name="Wibberg Daniel"/>
        </authorList>
    </citation>
    <scope>NUCLEOTIDE SEQUENCE [LARGE SCALE GENOMIC DNA]</scope>
</reference>
<evidence type="ECO:0000256" key="6">
    <source>
        <dbReference type="ARBA" id="ARBA00022932"/>
    </source>
</evidence>
<evidence type="ECO:0000313" key="11">
    <source>
        <dbReference type="Proteomes" id="UP000032076"/>
    </source>
</evidence>
<sequence length="333" mass="38777">MSDLNVRTWDELEKYQPTVMKMLKQIIIKNRIAHAYLFEGMKGTGKKEIGLLLAKALFCEQPFEGYKPCENCPQCKRINHGNHPDIHLVEPDGNSIKKEQIYFLQQEFSKKAVESNRKFYMIIHADKMTTNAANSLLKFLEEPGQNTTAILVTEQIQKILPTIFSRCQHITFYPLPKPELIKALINHGVKKDRAPLLANLTNSLDEALQMNEDQWFLQARDLVLKLYEIKTKQTIMDTLLFLQTDWLPLFKSREQIDVGLDMLLFIYKDLLYIQLEKVTEVVYPDYYAEWQKNALKVSGNRLTEQISLILDAKRRLQSNVNGLLLMEQLMIKL</sequence>
<dbReference type="Proteomes" id="UP000032076">
    <property type="component" value="Unassembled WGS sequence"/>
</dbReference>
<keyword evidence="6" id="KW-0239">DNA-directed DNA polymerase</keyword>
<dbReference type="GO" id="GO:0003887">
    <property type="term" value="F:DNA-directed DNA polymerase activity"/>
    <property type="evidence" value="ECO:0007669"/>
    <property type="project" value="UniProtKB-KW"/>
</dbReference>
<evidence type="ECO:0000313" key="10">
    <source>
        <dbReference type="EMBL" id="KIO73644.1"/>
    </source>
</evidence>
<comment type="catalytic activity">
    <reaction evidence="7">
        <text>DNA(n) + a 2'-deoxyribonucleoside 5'-triphosphate = DNA(n+1) + diphosphate</text>
        <dbReference type="Rhea" id="RHEA:22508"/>
        <dbReference type="Rhea" id="RHEA-COMP:17339"/>
        <dbReference type="Rhea" id="RHEA-COMP:17340"/>
        <dbReference type="ChEBI" id="CHEBI:33019"/>
        <dbReference type="ChEBI" id="CHEBI:61560"/>
        <dbReference type="ChEBI" id="CHEBI:173112"/>
        <dbReference type="EC" id="2.7.7.7"/>
    </reaction>
</comment>
<evidence type="ECO:0000256" key="5">
    <source>
        <dbReference type="ARBA" id="ARBA00022705"/>
    </source>
</evidence>
<dbReference type="Pfam" id="PF13177">
    <property type="entry name" value="DNA_pol3_delta2"/>
    <property type="match status" value="1"/>
</dbReference>
<dbReference type="EC" id="2.7.7.7" evidence="1"/>
<evidence type="ECO:0000313" key="9">
    <source>
        <dbReference type="EMBL" id="CED99902.1"/>
    </source>
</evidence>
<dbReference type="EMBL" id="JXLU01000029">
    <property type="protein sequence ID" value="KIO73644.1"/>
    <property type="molecule type" value="Genomic_DNA"/>
</dbReference>
<name>A0A090IQK1_9BACI</name>
<dbReference type="GO" id="GO:0006261">
    <property type="term" value="P:DNA-templated DNA replication"/>
    <property type="evidence" value="ECO:0007669"/>
    <property type="project" value="TreeGrafter"/>
</dbReference>
<evidence type="ECO:0000256" key="4">
    <source>
        <dbReference type="ARBA" id="ARBA00022695"/>
    </source>
</evidence>
<dbReference type="InterPro" id="IPR050238">
    <property type="entry name" value="DNA_Rep/Repair_Clamp_Loader"/>
</dbReference>
<evidence type="ECO:0000256" key="7">
    <source>
        <dbReference type="ARBA" id="ARBA00049244"/>
    </source>
</evidence>
<dbReference type="PANTHER" id="PTHR11669">
    <property type="entry name" value="REPLICATION FACTOR C / DNA POLYMERASE III GAMMA-TAU SUBUNIT"/>
    <property type="match status" value="1"/>
</dbReference>
<dbReference type="PATRIC" id="fig|35841.7.peg.660"/>
<organism evidence="9 12">
    <name type="scientific">Caldibacillus thermoamylovorans</name>
    <dbReference type="NCBI Taxonomy" id="35841"/>
    <lineage>
        <taxon>Bacteria</taxon>
        <taxon>Bacillati</taxon>
        <taxon>Bacillota</taxon>
        <taxon>Bacilli</taxon>
        <taxon>Bacillales</taxon>
        <taxon>Bacillaceae</taxon>
        <taxon>Caldibacillus</taxon>
    </lineage>
</organism>
<dbReference type="RefSeq" id="WP_034766803.1">
    <property type="nucleotide sequence ID" value="NZ_CCRF01000001.1"/>
</dbReference>